<dbReference type="RefSeq" id="WP_345700472.1">
    <property type="nucleotide sequence ID" value="NZ_BAABIS010000001.1"/>
</dbReference>
<evidence type="ECO:0000313" key="2">
    <source>
        <dbReference type="Proteomes" id="UP001501752"/>
    </source>
</evidence>
<dbReference type="Gene3D" id="3.30.530.20">
    <property type="match status" value="1"/>
</dbReference>
<keyword evidence="2" id="KW-1185">Reference proteome</keyword>
<comment type="caution">
    <text evidence="1">The sequence shown here is derived from an EMBL/GenBank/DDBJ whole genome shotgun (WGS) entry which is preliminary data.</text>
</comment>
<dbReference type="EMBL" id="BAABIS010000001">
    <property type="protein sequence ID" value="GAA4876387.1"/>
    <property type="molecule type" value="Genomic_DNA"/>
</dbReference>
<sequence>MTTLEEQIDVTTPVGRTWEQLHRVADYPRFVAGLRHAAAHGRNRARLDVEIGGVRRSFVAELTDHGRGRVMTWQTVDGVHLKGTFALRPLDETHTQVQLRLEYDPETLRDDLGGGPVGFAQSHTIEEAVRTDLALFKELVEHR</sequence>
<name>A0ABP9EGU6_9ACTN</name>
<proteinExistence type="predicted"/>
<organism evidence="1 2">
    <name type="scientific">Kitasatospora terrestris</name>
    <dbReference type="NCBI Taxonomy" id="258051"/>
    <lineage>
        <taxon>Bacteria</taxon>
        <taxon>Bacillati</taxon>
        <taxon>Actinomycetota</taxon>
        <taxon>Actinomycetes</taxon>
        <taxon>Kitasatosporales</taxon>
        <taxon>Streptomycetaceae</taxon>
        <taxon>Kitasatospora</taxon>
    </lineage>
</organism>
<dbReference type="Proteomes" id="UP001501752">
    <property type="component" value="Unassembled WGS sequence"/>
</dbReference>
<evidence type="ECO:0000313" key="1">
    <source>
        <dbReference type="EMBL" id="GAA4876387.1"/>
    </source>
</evidence>
<dbReference type="InterPro" id="IPR023393">
    <property type="entry name" value="START-like_dom_sf"/>
</dbReference>
<reference evidence="2" key="1">
    <citation type="journal article" date="2019" name="Int. J. Syst. Evol. Microbiol.">
        <title>The Global Catalogue of Microorganisms (GCM) 10K type strain sequencing project: providing services to taxonomists for standard genome sequencing and annotation.</title>
        <authorList>
            <consortium name="The Broad Institute Genomics Platform"/>
            <consortium name="The Broad Institute Genome Sequencing Center for Infectious Disease"/>
            <person name="Wu L."/>
            <person name="Ma J."/>
        </authorList>
    </citation>
    <scope>NUCLEOTIDE SEQUENCE [LARGE SCALE GENOMIC DNA]</scope>
    <source>
        <strain evidence="2">JCM 13006</strain>
    </source>
</reference>
<dbReference type="InterPro" id="IPR019587">
    <property type="entry name" value="Polyketide_cyclase/dehydratase"/>
</dbReference>
<accession>A0ABP9EGU6</accession>
<gene>
    <name evidence="1" type="ORF">GCM10023235_65040</name>
</gene>
<protein>
    <recommendedName>
        <fullName evidence="3">Cyclase</fullName>
    </recommendedName>
</protein>
<evidence type="ECO:0008006" key="3">
    <source>
        <dbReference type="Google" id="ProtNLM"/>
    </source>
</evidence>
<dbReference type="Pfam" id="PF10604">
    <property type="entry name" value="Polyketide_cyc2"/>
    <property type="match status" value="1"/>
</dbReference>
<dbReference type="SUPFAM" id="SSF55961">
    <property type="entry name" value="Bet v1-like"/>
    <property type="match status" value="1"/>
</dbReference>